<reference evidence="2" key="1">
    <citation type="thesis" date="2021" institute="BYU ScholarsArchive" country="Provo, UT, USA">
        <title>Applications of and Algorithms for Genome Assembly and Genomic Analyses with an Emphasis on Marine Teleosts.</title>
        <authorList>
            <person name="Pickett B.D."/>
        </authorList>
    </citation>
    <scope>NUCLEOTIDE SEQUENCE</scope>
    <source>
        <strain evidence="2">HI-2016</strain>
    </source>
</reference>
<feature type="non-terminal residue" evidence="2">
    <location>
        <position position="1"/>
    </location>
</feature>
<feature type="region of interest" description="Disordered" evidence="1">
    <location>
        <begin position="148"/>
        <end position="182"/>
    </location>
</feature>
<sequence>MRMQGREGCRAGSPHRPPLPIALRQALKVPSTVLSPRPGWLPSPRSGNCVPAGGPWQRSLSLHPGTVGSEGRLLIRPFPQRTERQGRHRPIQETHRKKCTECGATKRPCAGVAGALGLSGQVLKSTAALGWLRPSPFAASTCQRNTHPVYAPSEAGPQGALHSSASQDTPAPAKRGGAGGAGAQPACSTFHCKDREFLVRRVSQGGEGASGAAFSVVKLVTSEGDPWTARSRRAVGCEEGVRPHFSGGGMVAARKERQNEVQHCTPVVGPRGGSAGGCGALAVAVVEGGSSGGRWQRGAVTDAHAAGHTRTQLSVLHPSAQLVLHLSRTL</sequence>
<name>A0A8T2NMV0_9TELE</name>
<dbReference type="Proteomes" id="UP000824540">
    <property type="component" value="Unassembled WGS sequence"/>
</dbReference>
<gene>
    <name evidence="2" type="ORF">JZ751_018759</name>
</gene>
<evidence type="ECO:0000313" key="2">
    <source>
        <dbReference type="EMBL" id="KAG9341695.1"/>
    </source>
</evidence>
<accession>A0A8T2NMV0</accession>
<protein>
    <submittedName>
        <fullName evidence="2">Uncharacterized protein</fullName>
    </submittedName>
</protein>
<comment type="caution">
    <text evidence="2">The sequence shown here is derived from an EMBL/GenBank/DDBJ whole genome shotgun (WGS) entry which is preliminary data.</text>
</comment>
<dbReference type="AlphaFoldDB" id="A0A8T2NMV0"/>
<keyword evidence="3" id="KW-1185">Reference proteome</keyword>
<evidence type="ECO:0000313" key="3">
    <source>
        <dbReference type="Proteomes" id="UP000824540"/>
    </source>
</evidence>
<dbReference type="EMBL" id="JAFBMS010000033">
    <property type="protein sequence ID" value="KAG9341695.1"/>
    <property type="molecule type" value="Genomic_DNA"/>
</dbReference>
<organism evidence="2 3">
    <name type="scientific">Albula glossodonta</name>
    <name type="common">roundjaw bonefish</name>
    <dbReference type="NCBI Taxonomy" id="121402"/>
    <lineage>
        <taxon>Eukaryota</taxon>
        <taxon>Metazoa</taxon>
        <taxon>Chordata</taxon>
        <taxon>Craniata</taxon>
        <taxon>Vertebrata</taxon>
        <taxon>Euteleostomi</taxon>
        <taxon>Actinopterygii</taxon>
        <taxon>Neopterygii</taxon>
        <taxon>Teleostei</taxon>
        <taxon>Albuliformes</taxon>
        <taxon>Albulidae</taxon>
        <taxon>Albula</taxon>
    </lineage>
</organism>
<evidence type="ECO:0000256" key="1">
    <source>
        <dbReference type="SAM" id="MobiDB-lite"/>
    </source>
</evidence>
<proteinExistence type="predicted"/>